<dbReference type="Pfam" id="PF00632">
    <property type="entry name" value="HECT"/>
    <property type="match status" value="1"/>
</dbReference>
<dbReference type="PROSITE" id="PS51805">
    <property type="entry name" value="EPHD"/>
    <property type="match status" value="1"/>
</dbReference>
<reference evidence="12" key="1">
    <citation type="submission" date="2021-06" db="EMBL/GenBank/DDBJ databases">
        <authorList>
            <consortium name="Wellcome Sanger Institute Data Sharing"/>
        </authorList>
    </citation>
    <scope>NUCLEOTIDE SEQUENCE [LARGE SCALE GENOMIC DNA]</scope>
</reference>
<dbReference type="InterPro" id="IPR013083">
    <property type="entry name" value="Znf_RING/FYVE/PHD"/>
</dbReference>
<dbReference type="Gene3D" id="3.90.1750.10">
    <property type="entry name" value="Hect, E3 ligase catalytic domains"/>
    <property type="match status" value="1"/>
</dbReference>
<protein>
    <submittedName>
        <fullName evidence="12">G2/M-phase specific E3 ubiquitin protein ligase</fullName>
    </submittedName>
</protein>
<evidence type="ECO:0000256" key="3">
    <source>
        <dbReference type="ARBA" id="ARBA00022679"/>
    </source>
</evidence>
<feature type="domain" description="PHD-type" evidence="11">
    <location>
        <begin position="14"/>
        <end position="131"/>
    </location>
</feature>
<evidence type="ECO:0000256" key="4">
    <source>
        <dbReference type="ARBA" id="ARBA00022723"/>
    </source>
</evidence>
<dbReference type="PANTHER" id="PTHR12420">
    <property type="entry name" value="PHD FINGER PROTEIN"/>
    <property type="match status" value="1"/>
</dbReference>
<evidence type="ECO:0000259" key="10">
    <source>
        <dbReference type="PROSITE" id="PS50237"/>
    </source>
</evidence>
<evidence type="ECO:0000256" key="5">
    <source>
        <dbReference type="ARBA" id="ARBA00022771"/>
    </source>
</evidence>
<dbReference type="CTD" id="55632"/>
<dbReference type="OrthoDB" id="512616at2759"/>
<dbReference type="PROSITE" id="PS50237">
    <property type="entry name" value="HECT"/>
    <property type="match status" value="1"/>
</dbReference>
<dbReference type="Pfam" id="PF26054">
    <property type="entry name" value="PHD_G2E3"/>
    <property type="match status" value="1"/>
</dbReference>
<dbReference type="AlphaFoldDB" id="A0A8C4T7T0"/>
<evidence type="ECO:0000259" key="11">
    <source>
        <dbReference type="PROSITE" id="PS51805"/>
    </source>
</evidence>
<comment type="caution">
    <text evidence="9">Lacks conserved residue(s) required for the propagation of feature annotation.</text>
</comment>
<dbReference type="Ensembl" id="ENSECRT00000027071.1">
    <property type="protein sequence ID" value="ENSECRP00000026518.1"/>
    <property type="gene ID" value="ENSECRG00000017924.1"/>
</dbReference>
<proteinExistence type="predicted"/>
<dbReference type="GO" id="GO:0005634">
    <property type="term" value="C:nucleus"/>
    <property type="evidence" value="ECO:0007669"/>
    <property type="project" value="UniProtKB-SubCell"/>
</dbReference>
<evidence type="ECO:0000313" key="13">
    <source>
        <dbReference type="Proteomes" id="UP000694620"/>
    </source>
</evidence>
<dbReference type="InterPro" id="IPR001965">
    <property type="entry name" value="Znf_PHD"/>
</dbReference>
<feature type="domain" description="HECT" evidence="10">
    <location>
        <begin position="527"/>
        <end position="700"/>
    </location>
</feature>
<dbReference type="GO" id="GO:0008270">
    <property type="term" value="F:zinc ion binding"/>
    <property type="evidence" value="ECO:0007669"/>
    <property type="project" value="UniProtKB-KW"/>
</dbReference>
<keyword evidence="13" id="KW-1185">Reference proteome</keyword>
<dbReference type="Gene3D" id="3.30.2410.10">
    <property type="entry name" value="Hect, E3 ligase catalytic domain"/>
    <property type="match status" value="1"/>
</dbReference>
<keyword evidence="5" id="KW-0863">Zinc-finger</keyword>
<dbReference type="RefSeq" id="XP_028677396.1">
    <property type="nucleotide sequence ID" value="XM_028821563.2"/>
</dbReference>
<dbReference type="InterPro" id="IPR000569">
    <property type="entry name" value="HECT_dom"/>
</dbReference>
<comment type="subcellular location">
    <subcellularLocation>
        <location evidence="1">Nucleus</location>
    </subcellularLocation>
</comment>
<organism evidence="12 13">
    <name type="scientific">Erpetoichthys calabaricus</name>
    <name type="common">Rope fish</name>
    <name type="synonym">Calamoichthys calabaricus</name>
    <dbReference type="NCBI Taxonomy" id="27687"/>
    <lineage>
        <taxon>Eukaryota</taxon>
        <taxon>Metazoa</taxon>
        <taxon>Chordata</taxon>
        <taxon>Craniata</taxon>
        <taxon>Vertebrata</taxon>
        <taxon>Euteleostomi</taxon>
        <taxon>Actinopterygii</taxon>
        <taxon>Polypteriformes</taxon>
        <taxon>Polypteridae</taxon>
        <taxon>Erpetoichthys</taxon>
    </lineage>
</organism>
<keyword evidence="6 9" id="KW-0833">Ubl conjugation pathway</keyword>
<dbReference type="GeneID" id="114666633"/>
<evidence type="ECO:0000256" key="6">
    <source>
        <dbReference type="ARBA" id="ARBA00022786"/>
    </source>
</evidence>
<dbReference type="InterPro" id="IPR042013">
    <property type="entry name" value="PHF7/G2E3_ePHD"/>
</dbReference>
<evidence type="ECO:0000256" key="2">
    <source>
        <dbReference type="ARBA" id="ARBA00004906"/>
    </source>
</evidence>
<keyword evidence="7" id="KW-0862">Zinc</keyword>
<dbReference type="SUPFAM" id="SSF57903">
    <property type="entry name" value="FYVE/PHD zinc finger"/>
    <property type="match status" value="1"/>
</dbReference>
<evidence type="ECO:0000256" key="8">
    <source>
        <dbReference type="ARBA" id="ARBA00023242"/>
    </source>
</evidence>
<dbReference type="GeneTree" id="ENSGT00950000182865"/>
<dbReference type="SMART" id="SM00249">
    <property type="entry name" value="PHD"/>
    <property type="match status" value="3"/>
</dbReference>
<keyword evidence="3" id="KW-0808">Transferase</keyword>
<reference evidence="12" key="2">
    <citation type="submission" date="2025-08" db="UniProtKB">
        <authorList>
            <consortium name="Ensembl"/>
        </authorList>
    </citation>
    <scope>IDENTIFICATION</scope>
</reference>
<dbReference type="SMART" id="SM00119">
    <property type="entry name" value="HECTc"/>
    <property type="match status" value="1"/>
</dbReference>
<gene>
    <name evidence="12" type="primary">G2E3</name>
</gene>
<dbReference type="Proteomes" id="UP000694620">
    <property type="component" value="Chromosome 16"/>
</dbReference>
<dbReference type="PANTHER" id="PTHR12420:SF42">
    <property type="entry name" value="G2_M PHASE-SPECIFIC E3 UBIQUITIN-PROTEIN LIGASE"/>
    <property type="match status" value="1"/>
</dbReference>
<evidence type="ECO:0000256" key="9">
    <source>
        <dbReference type="PROSITE-ProRule" id="PRU00104"/>
    </source>
</evidence>
<evidence type="ECO:0000256" key="7">
    <source>
        <dbReference type="ARBA" id="ARBA00022833"/>
    </source>
</evidence>
<dbReference type="Pfam" id="PF13771">
    <property type="entry name" value="zf-HC5HC2H"/>
    <property type="match status" value="1"/>
</dbReference>
<reference evidence="12" key="3">
    <citation type="submission" date="2025-09" db="UniProtKB">
        <authorList>
            <consortium name="Ensembl"/>
        </authorList>
    </citation>
    <scope>IDENTIFICATION</scope>
</reference>
<keyword evidence="8" id="KW-0539">Nucleus</keyword>
<comment type="pathway">
    <text evidence="2">Protein modification; protein ubiquitination.</text>
</comment>
<dbReference type="InterPro" id="IPR051188">
    <property type="entry name" value="PHD-type_Zinc_Finger"/>
</dbReference>
<dbReference type="InterPro" id="IPR059102">
    <property type="entry name" value="PHD_PHF7/G2E3-like"/>
</dbReference>
<dbReference type="PROSITE" id="PS01359">
    <property type="entry name" value="ZF_PHD_1"/>
    <property type="match status" value="1"/>
</dbReference>
<keyword evidence="4" id="KW-0479">Metal-binding</keyword>
<evidence type="ECO:0000313" key="12">
    <source>
        <dbReference type="Ensembl" id="ENSECRP00000026518.1"/>
    </source>
</evidence>
<dbReference type="Gene3D" id="3.30.40.10">
    <property type="entry name" value="Zinc/RING finger domain, C3HC4 (zinc finger)"/>
    <property type="match status" value="2"/>
</dbReference>
<name>A0A8C4T7T0_ERPCA</name>
<dbReference type="FunFam" id="3.30.40.10:FF:000132">
    <property type="entry name" value="G2/M phase-specific E3 ubiquitin-protein ligase"/>
    <property type="match status" value="1"/>
</dbReference>
<dbReference type="InterPro" id="IPR035983">
    <property type="entry name" value="Hect_E3_ubiquitin_ligase"/>
</dbReference>
<dbReference type="CDD" id="cd15669">
    <property type="entry name" value="ePHD_PHF7_G2E3_like"/>
    <property type="match status" value="1"/>
</dbReference>
<sequence length="700" mass="80242">MKRQRSPSETKTTQLACVFCNLTEDCPEKYGEKKTYKEYDITLHYFCLLMSSGLYQKGEEDEGIHGFLIEDIKKEIIRSSKLKCKICKKNGASVGCSVKECRKTFHFPCGIQKECIFQYTDLFPSFCWVHRPVQPFSMPTNLSGTFACTICLEFILPVPSYGVLKCPCCSSSWFHRDCVQHQAYSAGRWFFRCTLCNNQDSFQEEMLRMGIHIPEKDASWELEENAYSDLLQAYERCDVLQCKCRRGREYSQMDSQWEIVRCQYCGSRGTHRRCSSLQSLQENWVCIECENIIHESGHSLHSLPTTPQQLISPKRLRLSPRFSRSILNRQLQFPRSAAEVLKELDQQIDKSATTLFSVDRRSVLDGALCTLRHKTFNPYAQIEVKFTDANCLFNNSNSNCREFLCLLMRDLEHSLLFQGSSLGKNLALDSQALHENLYYDAGRIIALSLVHGGPLPGFFSRLLFDCIVYGSEKAEPSLEDLSEDCISLKIKKINEAQTEEELQASVNAASEYLLIAGCSTKAWMLCDKDKLVQQLLNFHLILRIQMPLQRFCEGLKTLGVLEKVQMFPETFSNLFCQKPEKLTPLKLWDLFTVHFSANENENVKENSVFCFWVKYLQDCYASQCAASLEMILIFVTGADAIPPVGLNPTPSIEFVHNRHITRRAFPEADTHLNVLKLPVVKNYKTFIANMDYAICQTVSM</sequence>
<dbReference type="GO" id="GO:0004842">
    <property type="term" value="F:ubiquitin-protein transferase activity"/>
    <property type="evidence" value="ECO:0007669"/>
    <property type="project" value="InterPro"/>
</dbReference>
<dbReference type="SUPFAM" id="SSF56204">
    <property type="entry name" value="Hect, E3 ligase catalytic domain"/>
    <property type="match status" value="1"/>
</dbReference>
<dbReference type="InterPro" id="IPR011011">
    <property type="entry name" value="Znf_FYVE_PHD"/>
</dbReference>
<accession>A0A8C4T7T0</accession>
<dbReference type="InterPro" id="IPR034732">
    <property type="entry name" value="EPHD"/>
</dbReference>
<dbReference type="CDD" id="cd15496">
    <property type="entry name" value="PHD_PHF7_G2E3_like"/>
    <property type="match status" value="1"/>
</dbReference>
<dbReference type="InterPro" id="IPR019786">
    <property type="entry name" value="Zinc_finger_PHD-type_CS"/>
</dbReference>
<evidence type="ECO:0000256" key="1">
    <source>
        <dbReference type="ARBA" id="ARBA00004123"/>
    </source>
</evidence>